<name>A0ABQ6WP34_9EURO</name>
<proteinExistence type="predicted"/>
<dbReference type="Proteomes" id="UP000325395">
    <property type="component" value="Unassembled WGS sequence"/>
</dbReference>
<protein>
    <submittedName>
        <fullName evidence="1">Uncharacterized protein</fullName>
    </submittedName>
</protein>
<gene>
    <name evidence="1" type="ORF">BDV36DRAFT_252912</name>
</gene>
<evidence type="ECO:0000313" key="2">
    <source>
        <dbReference type="Proteomes" id="UP000325395"/>
    </source>
</evidence>
<evidence type="ECO:0000313" key="1">
    <source>
        <dbReference type="EMBL" id="KAE8418875.1"/>
    </source>
</evidence>
<reference evidence="1 2" key="1">
    <citation type="submission" date="2019-04" db="EMBL/GenBank/DDBJ databases">
        <authorList>
            <consortium name="DOE Joint Genome Institute"/>
            <person name="Mondo S."/>
            <person name="Kjaerbolling I."/>
            <person name="Vesth T."/>
            <person name="Frisvad J.C."/>
            <person name="Nybo J.L."/>
            <person name="Theobald S."/>
            <person name="Kildgaard S."/>
            <person name="Isbrandt T."/>
            <person name="Kuo A."/>
            <person name="Sato A."/>
            <person name="Lyhne E.K."/>
            <person name="Kogle M.E."/>
            <person name="Wiebenga A."/>
            <person name="Kun R.S."/>
            <person name="Lubbers R.J."/>
            <person name="Makela M.R."/>
            <person name="Barry K."/>
            <person name="Chovatia M."/>
            <person name="Clum A."/>
            <person name="Daum C."/>
            <person name="Haridas S."/>
            <person name="He G."/>
            <person name="LaButti K."/>
            <person name="Lipzen A."/>
            <person name="Riley R."/>
            <person name="Salamov A."/>
            <person name="Simmons B.A."/>
            <person name="Magnuson J.K."/>
            <person name="Henrissat B."/>
            <person name="Mortensen U.H."/>
            <person name="Larsen T.O."/>
            <person name="Devries R.P."/>
            <person name="Grigoriev I.V."/>
            <person name="Machida M."/>
            <person name="Baker S.E."/>
            <person name="Andersen M.R."/>
            <person name="Cantor M.N."/>
            <person name="Hua S.X."/>
        </authorList>
    </citation>
    <scope>NUCLEOTIDE SEQUENCE [LARGE SCALE GENOMIC DNA]</scope>
    <source>
        <strain evidence="1 2">CBS 117616</strain>
    </source>
</reference>
<dbReference type="EMBL" id="ML735722">
    <property type="protein sequence ID" value="KAE8418875.1"/>
    <property type="molecule type" value="Genomic_DNA"/>
</dbReference>
<sequence>MMVLVVEYYPVIWTQSCVVDQAEWHSIRFSPRCAPVLTVKIADIRNRSRLKGFSGILRSILSESIILLVVT</sequence>
<accession>A0ABQ6WP34</accession>
<keyword evidence="2" id="KW-1185">Reference proteome</keyword>
<organism evidence="1 2">
    <name type="scientific">Aspergillus pseudocaelatus</name>
    <dbReference type="NCBI Taxonomy" id="1825620"/>
    <lineage>
        <taxon>Eukaryota</taxon>
        <taxon>Fungi</taxon>
        <taxon>Dikarya</taxon>
        <taxon>Ascomycota</taxon>
        <taxon>Pezizomycotina</taxon>
        <taxon>Eurotiomycetes</taxon>
        <taxon>Eurotiomycetidae</taxon>
        <taxon>Eurotiales</taxon>
        <taxon>Aspergillaceae</taxon>
        <taxon>Aspergillus</taxon>
        <taxon>Aspergillus subgen. Circumdati</taxon>
    </lineage>
</organism>